<evidence type="ECO:0000313" key="4">
    <source>
        <dbReference type="Proteomes" id="UP000095751"/>
    </source>
</evidence>
<feature type="signal peptide" evidence="2">
    <location>
        <begin position="1"/>
        <end position="31"/>
    </location>
</feature>
<keyword evidence="4" id="KW-1185">Reference proteome</keyword>
<sequence length="646" mass="71992">MTIMKNNSLLMMMMAIIMTMTTTTITTVVHAAPLNDLILDLPGYGRPPTPQFSGYLDASAGCDVTINGPIFLWLNGGPGSSSLLGWLQEVGPLLMNATGGLMTNPYSWINAGVNLLVLEAPMGVGFSYCSRMMMKDNEKLPLPCINSDTSTAKASRAALVDFFTTKFPELSNGPFYISGESYAGVYIPTLSKELLNDPIAKQTVPLKGIMVGDPCTDNDAQRDSMDPLWYSNKYGLMDTDVYDTLQSKECAGIYDFMKTKTTMMMMNQQRNFTANVKLSSKTHQSVGGEKWSNHVTAAELNAELIGIENLVERRIKANELYKQRVLLLGNNDADDADADATTAGHIRTTLRNSASAVEPTSPTSPNRKIDDKCTLAYRKFLLSSSHSLSQGWNDLYIDDYSLFAPVTSKEDQQMATYLNRQDVRQALHVEESPVKTWPMDQDIGFSYKKQYNACNWQSNIEFPNTSMIDLYQEIIPSLDRTWIYNGDTDPCVSYEGTREAVKQILFEEVDGGSYRPWFYNQTATSISVLQEKSILFGPNLIVQSLENAQFGGEVVNYSNGLSFITFHGSGHMVPQFRPQAALHFLQKFVHGNDIENNKENGVEVDNNFLLSPLLKSNETLIGLSNNEFEEYIQEWTESAMTKPYVG</sequence>
<keyword evidence="2 3" id="KW-0378">Hydrolase</keyword>
<dbReference type="KEGG" id="fcy:FRACYDRAFT_260314"/>
<protein>
    <recommendedName>
        <fullName evidence="2">Carboxypeptidase</fullName>
        <ecNumber evidence="2">3.4.16.-</ecNumber>
    </recommendedName>
</protein>
<proteinExistence type="inferred from homology"/>
<evidence type="ECO:0000313" key="3">
    <source>
        <dbReference type="EMBL" id="OEU18202.1"/>
    </source>
</evidence>
<dbReference type="PRINTS" id="PR00724">
    <property type="entry name" value="CRBOXYPTASEC"/>
</dbReference>
<dbReference type="SUPFAM" id="SSF53474">
    <property type="entry name" value="alpha/beta-Hydrolases"/>
    <property type="match status" value="1"/>
</dbReference>
<dbReference type="Pfam" id="PF00450">
    <property type="entry name" value="Peptidase_S10"/>
    <property type="match status" value="1"/>
</dbReference>
<dbReference type="PANTHER" id="PTHR11802">
    <property type="entry name" value="SERINE PROTEASE FAMILY S10 SERINE CARBOXYPEPTIDASE"/>
    <property type="match status" value="1"/>
</dbReference>
<dbReference type="InParanoid" id="A0A1E7FJ39"/>
<dbReference type="InterPro" id="IPR001563">
    <property type="entry name" value="Peptidase_S10"/>
</dbReference>
<name>A0A1E7FJ39_9STRA</name>
<gene>
    <name evidence="3" type="ORF">FRACYDRAFT_260314</name>
</gene>
<dbReference type="InterPro" id="IPR029058">
    <property type="entry name" value="AB_hydrolase_fold"/>
</dbReference>
<keyword evidence="2" id="KW-0121">Carboxypeptidase</keyword>
<accession>A0A1E7FJ39</accession>
<dbReference type="EMBL" id="KV784356">
    <property type="protein sequence ID" value="OEU18202.1"/>
    <property type="molecule type" value="Genomic_DNA"/>
</dbReference>
<dbReference type="EC" id="3.4.16.-" evidence="2"/>
<keyword evidence="2" id="KW-0645">Protease</keyword>
<reference evidence="3 4" key="1">
    <citation type="submission" date="2016-09" db="EMBL/GenBank/DDBJ databases">
        <title>Extensive genetic diversity and differential bi-allelic expression allows diatom success in the polar Southern Ocean.</title>
        <authorList>
            <consortium name="DOE Joint Genome Institute"/>
            <person name="Mock T."/>
            <person name="Otillar R.P."/>
            <person name="Strauss J."/>
            <person name="Dupont C."/>
            <person name="Frickenhaus S."/>
            <person name="Maumus F."/>
            <person name="Mcmullan M."/>
            <person name="Sanges R."/>
            <person name="Schmutz J."/>
            <person name="Toseland A."/>
            <person name="Valas R."/>
            <person name="Veluchamy A."/>
            <person name="Ward B.J."/>
            <person name="Allen A."/>
            <person name="Barry K."/>
            <person name="Falciatore A."/>
            <person name="Ferrante M."/>
            <person name="Fortunato A.E."/>
            <person name="Gloeckner G."/>
            <person name="Gruber A."/>
            <person name="Hipkin R."/>
            <person name="Janech M."/>
            <person name="Kroth P."/>
            <person name="Leese F."/>
            <person name="Lindquist E."/>
            <person name="Lyon B.R."/>
            <person name="Martin J."/>
            <person name="Mayer C."/>
            <person name="Parker M."/>
            <person name="Quesneville H."/>
            <person name="Raymond J."/>
            <person name="Uhlig C."/>
            <person name="Valentin K.U."/>
            <person name="Worden A.Z."/>
            <person name="Armbrust E.V."/>
            <person name="Bowler C."/>
            <person name="Green B."/>
            <person name="Moulton V."/>
            <person name="Van Oosterhout C."/>
            <person name="Grigoriev I."/>
        </authorList>
    </citation>
    <scope>NUCLEOTIDE SEQUENCE [LARGE SCALE GENOMIC DNA]</scope>
    <source>
        <strain evidence="3 4">CCMP1102</strain>
    </source>
</reference>
<dbReference type="OrthoDB" id="443318at2759"/>
<dbReference type="GO" id="GO:0006508">
    <property type="term" value="P:proteolysis"/>
    <property type="evidence" value="ECO:0007669"/>
    <property type="project" value="UniProtKB-KW"/>
</dbReference>
<feature type="chain" id="PRO_5009028422" description="Carboxypeptidase" evidence="2">
    <location>
        <begin position="32"/>
        <end position="646"/>
    </location>
</feature>
<dbReference type="InterPro" id="IPR018202">
    <property type="entry name" value="Ser_caboxypep_ser_AS"/>
</dbReference>
<comment type="similarity">
    <text evidence="1 2">Belongs to the peptidase S10 family.</text>
</comment>
<dbReference type="AlphaFoldDB" id="A0A1E7FJ39"/>
<organism evidence="3 4">
    <name type="scientific">Fragilariopsis cylindrus CCMP1102</name>
    <dbReference type="NCBI Taxonomy" id="635003"/>
    <lineage>
        <taxon>Eukaryota</taxon>
        <taxon>Sar</taxon>
        <taxon>Stramenopiles</taxon>
        <taxon>Ochrophyta</taxon>
        <taxon>Bacillariophyta</taxon>
        <taxon>Bacillariophyceae</taxon>
        <taxon>Bacillariophycidae</taxon>
        <taxon>Bacillariales</taxon>
        <taxon>Bacillariaceae</taxon>
        <taxon>Fragilariopsis</taxon>
    </lineage>
</organism>
<dbReference type="PANTHER" id="PTHR11802:SF201">
    <property type="entry name" value="CARBOXYPEPTIDASE"/>
    <property type="match status" value="1"/>
</dbReference>
<evidence type="ECO:0000256" key="2">
    <source>
        <dbReference type="RuleBase" id="RU361156"/>
    </source>
</evidence>
<dbReference type="PROSITE" id="PS00131">
    <property type="entry name" value="CARBOXYPEPT_SER_SER"/>
    <property type="match status" value="1"/>
</dbReference>
<dbReference type="Gene3D" id="3.40.50.1820">
    <property type="entry name" value="alpha/beta hydrolase"/>
    <property type="match status" value="1"/>
</dbReference>
<evidence type="ECO:0000256" key="1">
    <source>
        <dbReference type="ARBA" id="ARBA00009431"/>
    </source>
</evidence>
<keyword evidence="2" id="KW-0732">Signal</keyword>
<dbReference type="Proteomes" id="UP000095751">
    <property type="component" value="Unassembled WGS sequence"/>
</dbReference>
<dbReference type="GO" id="GO:0004185">
    <property type="term" value="F:serine-type carboxypeptidase activity"/>
    <property type="evidence" value="ECO:0007669"/>
    <property type="project" value="UniProtKB-UniRule"/>
</dbReference>